<evidence type="ECO:0000313" key="3">
    <source>
        <dbReference type="Proteomes" id="UP000179069"/>
    </source>
</evidence>
<evidence type="ECO:0000256" key="1">
    <source>
        <dbReference type="SAM" id="Phobius"/>
    </source>
</evidence>
<keyword evidence="1" id="KW-0812">Transmembrane</keyword>
<name>A0A1G1VPE3_9BACT</name>
<sequence>MKLFCCDEDIQKCGSVQTGQSGQAGIVILLLTIVLLTIGLSVASRSATDVRLSRQEQQTTRAFDAAEAGIEDALRQDLGALVGGGGSVDVGTCPGPDCITAQYDVDELLVLETEIEEGETVEVDLDGFGGTGVVIEWGDANIPELCSGGDLYASIVVAVFDNSGTVRRQPYSASGCDRGDSFSQTAVSASAPYLLRVTENVTANDTFMRVRALYSGTKIRIDSSNPGSFPLPGQYFRIHSQAQTTGGETRAVEVTQTDPAPPSIFDFVIFSDSGLEKN</sequence>
<reference evidence="2 3" key="1">
    <citation type="journal article" date="2016" name="Nat. Commun.">
        <title>Thousands of microbial genomes shed light on interconnected biogeochemical processes in an aquifer system.</title>
        <authorList>
            <person name="Anantharaman K."/>
            <person name="Brown C.T."/>
            <person name="Hug L.A."/>
            <person name="Sharon I."/>
            <person name="Castelle C.J."/>
            <person name="Probst A.J."/>
            <person name="Thomas B.C."/>
            <person name="Singh A."/>
            <person name="Wilkins M.J."/>
            <person name="Karaoz U."/>
            <person name="Brodie E.L."/>
            <person name="Williams K.H."/>
            <person name="Hubbard S.S."/>
            <person name="Banfield J.F."/>
        </authorList>
    </citation>
    <scope>NUCLEOTIDE SEQUENCE [LARGE SCALE GENOMIC DNA]</scope>
</reference>
<gene>
    <name evidence="2" type="ORF">A2785_02550</name>
</gene>
<evidence type="ECO:0008006" key="4">
    <source>
        <dbReference type="Google" id="ProtNLM"/>
    </source>
</evidence>
<proteinExistence type="predicted"/>
<keyword evidence="1" id="KW-1133">Transmembrane helix</keyword>
<feature type="transmembrane region" description="Helical" evidence="1">
    <location>
        <begin position="24"/>
        <end position="44"/>
    </location>
</feature>
<keyword evidence="1" id="KW-0472">Membrane</keyword>
<dbReference type="Proteomes" id="UP000179069">
    <property type="component" value="Unassembled WGS sequence"/>
</dbReference>
<evidence type="ECO:0000313" key="2">
    <source>
        <dbReference type="EMBL" id="OGY17271.1"/>
    </source>
</evidence>
<protein>
    <recommendedName>
        <fullName evidence="4">Type 4 fimbrial biogenesis protein PilX N-terminal domain-containing protein</fullName>
    </recommendedName>
</protein>
<accession>A0A1G1VPE3</accession>
<dbReference type="AlphaFoldDB" id="A0A1G1VPE3"/>
<comment type="caution">
    <text evidence="2">The sequence shown here is derived from an EMBL/GenBank/DDBJ whole genome shotgun (WGS) entry which is preliminary data.</text>
</comment>
<dbReference type="EMBL" id="MHCI01000004">
    <property type="protein sequence ID" value="OGY17271.1"/>
    <property type="molecule type" value="Genomic_DNA"/>
</dbReference>
<organism evidence="2 3">
    <name type="scientific">Candidatus Chisholmbacteria bacterium RIFCSPHIGHO2_01_FULL_49_18</name>
    <dbReference type="NCBI Taxonomy" id="1797590"/>
    <lineage>
        <taxon>Bacteria</taxon>
        <taxon>Candidatus Chisholmiibacteriota</taxon>
    </lineage>
</organism>